<evidence type="ECO:0000313" key="1">
    <source>
        <dbReference type="EMBL" id="KAF5798879.1"/>
    </source>
</evidence>
<dbReference type="Gramene" id="mRNA:HanXRQr2_Chr07g0298101">
    <property type="protein sequence ID" value="mRNA:HanXRQr2_Chr07g0298101"/>
    <property type="gene ID" value="HanXRQr2_Chr07g0298101"/>
</dbReference>
<organism evidence="1 2">
    <name type="scientific">Helianthus annuus</name>
    <name type="common">Common sunflower</name>
    <dbReference type="NCBI Taxonomy" id="4232"/>
    <lineage>
        <taxon>Eukaryota</taxon>
        <taxon>Viridiplantae</taxon>
        <taxon>Streptophyta</taxon>
        <taxon>Embryophyta</taxon>
        <taxon>Tracheophyta</taxon>
        <taxon>Spermatophyta</taxon>
        <taxon>Magnoliopsida</taxon>
        <taxon>eudicotyledons</taxon>
        <taxon>Gunneridae</taxon>
        <taxon>Pentapetalae</taxon>
        <taxon>asterids</taxon>
        <taxon>campanulids</taxon>
        <taxon>Asterales</taxon>
        <taxon>Asteraceae</taxon>
        <taxon>Asteroideae</taxon>
        <taxon>Heliantheae alliance</taxon>
        <taxon>Heliantheae</taxon>
        <taxon>Helianthus</taxon>
    </lineage>
</organism>
<comment type="caution">
    <text evidence="1">The sequence shown here is derived from an EMBL/GenBank/DDBJ whole genome shotgun (WGS) entry which is preliminary data.</text>
</comment>
<reference evidence="1" key="1">
    <citation type="journal article" date="2017" name="Nature">
        <title>The sunflower genome provides insights into oil metabolism, flowering and Asterid evolution.</title>
        <authorList>
            <person name="Badouin H."/>
            <person name="Gouzy J."/>
            <person name="Grassa C.J."/>
            <person name="Murat F."/>
            <person name="Staton S.E."/>
            <person name="Cottret L."/>
            <person name="Lelandais-Briere C."/>
            <person name="Owens G.L."/>
            <person name="Carrere S."/>
            <person name="Mayjonade B."/>
            <person name="Legrand L."/>
            <person name="Gill N."/>
            <person name="Kane N.C."/>
            <person name="Bowers J.E."/>
            <person name="Hubner S."/>
            <person name="Bellec A."/>
            <person name="Berard A."/>
            <person name="Berges H."/>
            <person name="Blanchet N."/>
            <person name="Boniface M.C."/>
            <person name="Brunel D."/>
            <person name="Catrice O."/>
            <person name="Chaidir N."/>
            <person name="Claudel C."/>
            <person name="Donnadieu C."/>
            <person name="Faraut T."/>
            <person name="Fievet G."/>
            <person name="Helmstetter N."/>
            <person name="King M."/>
            <person name="Knapp S.J."/>
            <person name="Lai Z."/>
            <person name="Le Paslier M.C."/>
            <person name="Lippi Y."/>
            <person name="Lorenzon L."/>
            <person name="Mandel J.R."/>
            <person name="Marage G."/>
            <person name="Marchand G."/>
            <person name="Marquand E."/>
            <person name="Bret-Mestries E."/>
            <person name="Morien E."/>
            <person name="Nambeesan S."/>
            <person name="Nguyen T."/>
            <person name="Pegot-Espagnet P."/>
            <person name="Pouilly N."/>
            <person name="Raftis F."/>
            <person name="Sallet E."/>
            <person name="Schiex T."/>
            <person name="Thomas J."/>
            <person name="Vandecasteele C."/>
            <person name="Vares D."/>
            <person name="Vear F."/>
            <person name="Vautrin S."/>
            <person name="Crespi M."/>
            <person name="Mangin B."/>
            <person name="Burke J.M."/>
            <person name="Salse J."/>
            <person name="Munos S."/>
            <person name="Vincourt P."/>
            <person name="Rieseberg L.H."/>
            <person name="Langlade N.B."/>
        </authorList>
    </citation>
    <scope>NUCLEOTIDE SEQUENCE</scope>
    <source>
        <tissue evidence="1">Leaves</tissue>
    </source>
</reference>
<dbReference type="EMBL" id="MNCJ02000322">
    <property type="protein sequence ID" value="KAF5798879.1"/>
    <property type="molecule type" value="Genomic_DNA"/>
</dbReference>
<sequence>MGGELLRGEIVMEVLGLLYNGFKWCVWMEGSGSMICWYVIIWDVLGVCWPKGYNGILGGWSIREFCGEGWNEGYAERSWELVLKLMRILKELMAEEWIGIGY</sequence>
<dbReference type="AlphaFoldDB" id="A0A9K3IKU9"/>
<proteinExistence type="predicted"/>
<dbReference type="Proteomes" id="UP000215914">
    <property type="component" value="Unassembled WGS sequence"/>
</dbReference>
<protein>
    <submittedName>
        <fullName evidence="1">Uncharacterized protein</fullName>
    </submittedName>
</protein>
<reference evidence="1" key="2">
    <citation type="submission" date="2020-06" db="EMBL/GenBank/DDBJ databases">
        <title>Helianthus annuus Genome sequencing and assembly Release 2.</title>
        <authorList>
            <person name="Gouzy J."/>
            <person name="Langlade N."/>
            <person name="Munos S."/>
        </authorList>
    </citation>
    <scope>NUCLEOTIDE SEQUENCE</scope>
    <source>
        <tissue evidence="1">Leaves</tissue>
    </source>
</reference>
<name>A0A9K3IKU9_HELAN</name>
<keyword evidence="2" id="KW-1185">Reference proteome</keyword>
<evidence type="ECO:0000313" key="2">
    <source>
        <dbReference type="Proteomes" id="UP000215914"/>
    </source>
</evidence>
<gene>
    <name evidence="1" type="ORF">HanXRQr2_Chr07g0298101</name>
</gene>
<accession>A0A9K3IKU9</accession>